<keyword evidence="3" id="KW-1185">Reference proteome</keyword>
<feature type="signal peptide" evidence="1">
    <location>
        <begin position="1"/>
        <end position="15"/>
    </location>
</feature>
<dbReference type="AlphaFoldDB" id="A0A1Y2FJY8"/>
<name>A0A1Y2FJY8_PROLT</name>
<evidence type="ECO:0000313" key="2">
    <source>
        <dbReference type="EMBL" id="ORY83897.1"/>
    </source>
</evidence>
<dbReference type="Pfam" id="PF13668">
    <property type="entry name" value="Ferritin_2"/>
    <property type="match status" value="1"/>
</dbReference>
<dbReference type="CDD" id="cd00657">
    <property type="entry name" value="Ferritin_like"/>
    <property type="match status" value="1"/>
</dbReference>
<dbReference type="Proteomes" id="UP000193685">
    <property type="component" value="Unassembled WGS sequence"/>
</dbReference>
<accession>A0A1Y2FJY8</accession>
<dbReference type="OMA" id="ECTYSFG"/>
<evidence type="ECO:0000256" key="1">
    <source>
        <dbReference type="SAM" id="SignalP"/>
    </source>
</evidence>
<sequence>MKSATIFSLFSLAVASPVEKRQNQAGVNDAAILNYALTLEHLENAFYKGALARYSQADFAAAGFDATVYKNIVEIGKDEASHVSFLTQALSAAGANPVSPCTYNFPYNSVGAFMSLSKTLEGVGISAYLGAAANITTPAYLTAAASILTVESRHSAYVRAQLKLSPFPGAYDTPLGFNGVYTLAAGFITACPSTNVALPVKAYPSLSLTGFTQVFSGRQASFTTPATGLPASGAFVAFISGVSGPVFVPATTSGSTVTATVPSTMLDGQIYALLTRQGSGAMIVPAQVLAGPAAIELGLPGAVAVAA</sequence>
<comment type="caution">
    <text evidence="2">The sequence shown here is derived from an EMBL/GenBank/DDBJ whole genome shotgun (WGS) entry which is preliminary data.</text>
</comment>
<reference evidence="2 3" key="1">
    <citation type="submission" date="2016-07" db="EMBL/GenBank/DDBJ databases">
        <title>Pervasive Adenine N6-methylation of Active Genes in Fungi.</title>
        <authorList>
            <consortium name="DOE Joint Genome Institute"/>
            <person name="Mondo S.J."/>
            <person name="Dannebaum R.O."/>
            <person name="Kuo R.C."/>
            <person name="Labutti K."/>
            <person name="Haridas S."/>
            <person name="Kuo A."/>
            <person name="Salamov A."/>
            <person name="Ahrendt S.R."/>
            <person name="Lipzen A."/>
            <person name="Sullivan W."/>
            <person name="Andreopoulos W.B."/>
            <person name="Clum A."/>
            <person name="Lindquist E."/>
            <person name="Daum C."/>
            <person name="Ramamoorthy G.K."/>
            <person name="Gryganskyi A."/>
            <person name="Culley D."/>
            <person name="Magnuson J.K."/>
            <person name="James T.Y."/>
            <person name="O'Malley M.A."/>
            <person name="Stajich J.E."/>
            <person name="Spatafora J.W."/>
            <person name="Visel A."/>
            <person name="Grigoriev I.V."/>
        </authorList>
    </citation>
    <scope>NUCLEOTIDE SEQUENCE [LARGE SCALE GENOMIC DNA]</scope>
    <source>
        <strain evidence="2 3">12-1054</strain>
    </source>
</reference>
<dbReference type="Gene3D" id="1.20.1260.10">
    <property type="match status" value="1"/>
</dbReference>
<feature type="chain" id="PRO_5011965784" evidence="1">
    <location>
        <begin position="16"/>
        <end position="307"/>
    </location>
</feature>
<dbReference type="PANTHER" id="PTHR31694:SF26">
    <property type="entry name" value="OS05G0151100 PROTEIN"/>
    <property type="match status" value="1"/>
</dbReference>
<dbReference type="PANTHER" id="PTHR31694">
    <property type="entry name" value="DESICCATION-LIKE PROTEIN"/>
    <property type="match status" value="1"/>
</dbReference>
<proteinExistence type="predicted"/>
<protein>
    <submittedName>
        <fullName evidence="2">Ferritin-like domain-domain-containing protein</fullName>
    </submittedName>
</protein>
<dbReference type="GeneID" id="63784241"/>
<dbReference type="InterPro" id="IPR009078">
    <property type="entry name" value="Ferritin-like_SF"/>
</dbReference>
<dbReference type="RefSeq" id="XP_040726192.1">
    <property type="nucleotide sequence ID" value="XM_040867642.1"/>
</dbReference>
<evidence type="ECO:0000313" key="3">
    <source>
        <dbReference type="Proteomes" id="UP000193685"/>
    </source>
</evidence>
<dbReference type="OrthoDB" id="1001765at2759"/>
<keyword evidence="1" id="KW-0732">Signal</keyword>
<gene>
    <name evidence="2" type="ORF">BCR37DRAFT_345861</name>
</gene>
<dbReference type="InterPro" id="IPR012347">
    <property type="entry name" value="Ferritin-like"/>
</dbReference>
<dbReference type="SUPFAM" id="SSF47240">
    <property type="entry name" value="Ferritin-like"/>
    <property type="match status" value="1"/>
</dbReference>
<dbReference type="InterPro" id="IPR052965">
    <property type="entry name" value="Pigment-catalase-like"/>
</dbReference>
<organism evidence="2 3">
    <name type="scientific">Protomyces lactucae-debilis</name>
    <dbReference type="NCBI Taxonomy" id="2754530"/>
    <lineage>
        <taxon>Eukaryota</taxon>
        <taxon>Fungi</taxon>
        <taxon>Dikarya</taxon>
        <taxon>Ascomycota</taxon>
        <taxon>Taphrinomycotina</taxon>
        <taxon>Taphrinomycetes</taxon>
        <taxon>Taphrinales</taxon>
        <taxon>Protomycetaceae</taxon>
        <taxon>Protomyces</taxon>
    </lineage>
</organism>
<dbReference type="EMBL" id="MCFI01000007">
    <property type="protein sequence ID" value="ORY83897.1"/>
    <property type="molecule type" value="Genomic_DNA"/>
</dbReference>
<dbReference type="STRING" id="56484.A0A1Y2FJY8"/>